<gene>
    <name evidence="5" type="ORF">C4K46_04315</name>
</gene>
<evidence type="ECO:0000256" key="1">
    <source>
        <dbReference type="ARBA" id="ARBA00023015"/>
    </source>
</evidence>
<dbReference type="Pfam" id="PF08220">
    <property type="entry name" value="HTH_DeoR"/>
    <property type="match status" value="1"/>
</dbReference>
<comment type="caution">
    <text evidence="5">The sequence shown here is derived from an EMBL/GenBank/DDBJ whole genome shotgun (WGS) entry which is preliminary data.</text>
</comment>
<dbReference type="Gene3D" id="3.40.50.1360">
    <property type="match status" value="1"/>
</dbReference>
<protein>
    <submittedName>
        <fullName evidence="5">DeoR family transcriptional regulator</fullName>
    </submittedName>
</protein>
<dbReference type="Proteomes" id="UP001519296">
    <property type="component" value="Unassembled WGS sequence"/>
</dbReference>
<evidence type="ECO:0000313" key="5">
    <source>
        <dbReference type="EMBL" id="MBP2623162.1"/>
    </source>
</evidence>
<dbReference type="RefSeq" id="WP_209627792.1">
    <property type="nucleotide sequence ID" value="NZ_PRDG01000002.1"/>
</dbReference>
<dbReference type="PANTHER" id="PTHR30363:SF56">
    <property type="entry name" value="TRANSCRIPTIONAL REGULATOR, DEOR FAMILY"/>
    <property type="match status" value="1"/>
</dbReference>
<dbReference type="EMBL" id="PRDG01000002">
    <property type="protein sequence ID" value="MBP2623162.1"/>
    <property type="molecule type" value="Genomic_DNA"/>
</dbReference>
<dbReference type="Pfam" id="PF00455">
    <property type="entry name" value="DeoRC"/>
    <property type="match status" value="1"/>
</dbReference>
<keyword evidence="6" id="KW-1185">Reference proteome</keyword>
<dbReference type="InterPro" id="IPR018356">
    <property type="entry name" value="Tscrpt_reg_HTH_DeoR_CS"/>
</dbReference>
<dbReference type="PRINTS" id="PR00037">
    <property type="entry name" value="HTHLACR"/>
</dbReference>
<dbReference type="InterPro" id="IPR001034">
    <property type="entry name" value="DeoR_HTH"/>
</dbReference>
<name>A0ABS5B2U7_9STRE</name>
<dbReference type="PROSITE" id="PS51000">
    <property type="entry name" value="HTH_DEOR_2"/>
    <property type="match status" value="1"/>
</dbReference>
<keyword evidence="2" id="KW-0238">DNA-binding</keyword>
<keyword evidence="3" id="KW-0804">Transcription</keyword>
<dbReference type="InterPro" id="IPR036390">
    <property type="entry name" value="WH_DNA-bd_sf"/>
</dbReference>
<evidence type="ECO:0000259" key="4">
    <source>
        <dbReference type="PROSITE" id="PS51000"/>
    </source>
</evidence>
<dbReference type="InterPro" id="IPR050313">
    <property type="entry name" value="Carb_Metab_HTH_regulators"/>
</dbReference>
<accession>A0ABS5B2U7</accession>
<sequence>MLKSERKQVILEEVNRDQIVSLESLVQILQTSESTVRRDLDELESEHKLRRVHGGAQSLHSLQEEESNQEKSIKNIRSKKLIASRAVSLIQDYEVIFVDAGTTTELMLQFLNNPKITVVTNSIHHATTLVEKNIPTVIIGGLVKRSTDASIGGVALNQIGQLNFDKAFLGMNGVDQDFFTTPDMEEGAIKRAILENAQKTYVLADSSKLGQTSFVKVAPLKRASLITNGSRLDLIAKLKEKTEVIEV</sequence>
<feature type="domain" description="HTH deoR-type" evidence="4">
    <location>
        <begin position="3"/>
        <end position="58"/>
    </location>
</feature>
<keyword evidence="1" id="KW-0805">Transcription regulation</keyword>
<dbReference type="InterPro" id="IPR037171">
    <property type="entry name" value="NagB/RpiA_transferase-like"/>
</dbReference>
<dbReference type="PANTHER" id="PTHR30363">
    <property type="entry name" value="HTH-TYPE TRANSCRIPTIONAL REGULATOR SRLR-RELATED"/>
    <property type="match status" value="1"/>
</dbReference>
<evidence type="ECO:0000256" key="3">
    <source>
        <dbReference type="ARBA" id="ARBA00023163"/>
    </source>
</evidence>
<dbReference type="SUPFAM" id="SSF100950">
    <property type="entry name" value="NagB/RpiA/CoA transferase-like"/>
    <property type="match status" value="1"/>
</dbReference>
<evidence type="ECO:0000256" key="2">
    <source>
        <dbReference type="ARBA" id="ARBA00023125"/>
    </source>
</evidence>
<reference evidence="5 6" key="1">
    <citation type="submission" date="2018-02" db="EMBL/GenBank/DDBJ databases">
        <title>Draft genome sequence of Streptococcus oricebi CCUG 70868T type strain.</title>
        <authorList>
            <person name="Mendez V."/>
            <person name="Salva-Serra F."/>
            <person name="Jaen-Luchoro D."/>
            <person name="Gonzales-Siles L."/>
            <person name="Karlsson R."/>
            <person name="Engstrom-Jakobsson H."/>
            <person name="Busquets A."/>
            <person name="Gomila M."/>
            <person name="Pineiro-Iglesias B."/>
            <person name="Bennasar-Figueras A."/>
            <person name="Seeger M."/>
            <person name="Moore E."/>
        </authorList>
    </citation>
    <scope>NUCLEOTIDE SEQUENCE [LARGE SCALE GENOMIC DNA]</scope>
    <source>
        <strain evidence="5 6">CCUG 70868</strain>
    </source>
</reference>
<dbReference type="SUPFAM" id="SSF46785">
    <property type="entry name" value="Winged helix' DNA-binding domain"/>
    <property type="match status" value="1"/>
</dbReference>
<dbReference type="PROSITE" id="PS00894">
    <property type="entry name" value="HTH_DEOR_1"/>
    <property type="match status" value="1"/>
</dbReference>
<dbReference type="InterPro" id="IPR014036">
    <property type="entry name" value="DeoR-like_C"/>
</dbReference>
<dbReference type="SMART" id="SM00420">
    <property type="entry name" value="HTH_DEOR"/>
    <property type="match status" value="1"/>
</dbReference>
<evidence type="ECO:0000313" key="6">
    <source>
        <dbReference type="Proteomes" id="UP001519296"/>
    </source>
</evidence>
<proteinExistence type="predicted"/>
<dbReference type="SMART" id="SM01134">
    <property type="entry name" value="DeoRC"/>
    <property type="match status" value="1"/>
</dbReference>
<organism evidence="5 6">
    <name type="scientific">Streptococcus oricebi</name>
    <dbReference type="NCBI Taxonomy" id="1547447"/>
    <lineage>
        <taxon>Bacteria</taxon>
        <taxon>Bacillati</taxon>
        <taxon>Bacillota</taxon>
        <taxon>Bacilli</taxon>
        <taxon>Lactobacillales</taxon>
        <taxon>Streptococcaceae</taxon>
        <taxon>Streptococcus</taxon>
    </lineage>
</organism>